<evidence type="ECO:0000313" key="2">
    <source>
        <dbReference type="EMBL" id="KAJ7762566.1"/>
    </source>
</evidence>
<name>A0AAD7NJA3_9AGAR</name>
<reference evidence="2" key="1">
    <citation type="submission" date="2023-03" db="EMBL/GenBank/DDBJ databases">
        <title>Massive genome expansion in bonnet fungi (Mycena s.s.) driven by repeated elements and novel gene families across ecological guilds.</title>
        <authorList>
            <consortium name="Lawrence Berkeley National Laboratory"/>
            <person name="Harder C.B."/>
            <person name="Miyauchi S."/>
            <person name="Viragh M."/>
            <person name="Kuo A."/>
            <person name="Thoen E."/>
            <person name="Andreopoulos B."/>
            <person name="Lu D."/>
            <person name="Skrede I."/>
            <person name="Drula E."/>
            <person name="Henrissat B."/>
            <person name="Morin E."/>
            <person name="Kohler A."/>
            <person name="Barry K."/>
            <person name="LaButti K."/>
            <person name="Morin E."/>
            <person name="Salamov A."/>
            <person name="Lipzen A."/>
            <person name="Mereny Z."/>
            <person name="Hegedus B."/>
            <person name="Baldrian P."/>
            <person name="Stursova M."/>
            <person name="Weitz H."/>
            <person name="Taylor A."/>
            <person name="Grigoriev I.V."/>
            <person name="Nagy L.G."/>
            <person name="Martin F."/>
            <person name="Kauserud H."/>
        </authorList>
    </citation>
    <scope>NUCLEOTIDE SEQUENCE</scope>
    <source>
        <strain evidence="2">CBHHK182m</strain>
    </source>
</reference>
<organism evidence="2 3">
    <name type="scientific">Mycena metata</name>
    <dbReference type="NCBI Taxonomy" id="1033252"/>
    <lineage>
        <taxon>Eukaryota</taxon>
        <taxon>Fungi</taxon>
        <taxon>Dikarya</taxon>
        <taxon>Basidiomycota</taxon>
        <taxon>Agaricomycotina</taxon>
        <taxon>Agaricomycetes</taxon>
        <taxon>Agaricomycetidae</taxon>
        <taxon>Agaricales</taxon>
        <taxon>Marasmiineae</taxon>
        <taxon>Mycenaceae</taxon>
        <taxon>Mycena</taxon>
    </lineage>
</organism>
<feature type="compositionally biased region" description="Low complexity" evidence="1">
    <location>
        <begin position="393"/>
        <end position="425"/>
    </location>
</feature>
<proteinExistence type="predicted"/>
<feature type="region of interest" description="Disordered" evidence="1">
    <location>
        <begin position="270"/>
        <end position="448"/>
    </location>
</feature>
<feature type="region of interest" description="Disordered" evidence="1">
    <location>
        <begin position="1"/>
        <end position="65"/>
    </location>
</feature>
<feature type="compositionally biased region" description="Low complexity" evidence="1">
    <location>
        <begin position="357"/>
        <end position="371"/>
    </location>
</feature>
<feature type="compositionally biased region" description="Polar residues" evidence="1">
    <location>
        <begin position="372"/>
        <end position="384"/>
    </location>
</feature>
<feature type="compositionally biased region" description="Polar residues" evidence="1">
    <location>
        <begin position="39"/>
        <end position="57"/>
    </location>
</feature>
<feature type="compositionally biased region" description="Polar residues" evidence="1">
    <location>
        <begin position="427"/>
        <end position="436"/>
    </location>
</feature>
<gene>
    <name evidence="2" type="ORF">B0H16DRAFT_516858</name>
</gene>
<dbReference type="AlphaFoldDB" id="A0AAD7NJA3"/>
<evidence type="ECO:0000313" key="3">
    <source>
        <dbReference type="Proteomes" id="UP001215598"/>
    </source>
</evidence>
<dbReference type="Proteomes" id="UP001215598">
    <property type="component" value="Unassembled WGS sequence"/>
</dbReference>
<feature type="compositionally biased region" description="Low complexity" evidence="1">
    <location>
        <begin position="278"/>
        <end position="334"/>
    </location>
</feature>
<evidence type="ECO:0000256" key="1">
    <source>
        <dbReference type="SAM" id="MobiDB-lite"/>
    </source>
</evidence>
<comment type="caution">
    <text evidence="2">The sequence shown here is derived from an EMBL/GenBank/DDBJ whole genome shotgun (WGS) entry which is preliminary data.</text>
</comment>
<protein>
    <submittedName>
        <fullName evidence="2">Uncharacterized protein</fullName>
    </submittedName>
</protein>
<feature type="region of interest" description="Disordered" evidence="1">
    <location>
        <begin position="115"/>
        <end position="139"/>
    </location>
</feature>
<dbReference type="EMBL" id="JARKIB010000032">
    <property type="protein sequence ID" value="KAJ7762566.1"/>
    <property type="molecule type" value="Genomic_DNA"/>
</dbReference>
<keyword evidence="3" id="KW-1185">Reference proteome</keyword>
<sequence>MLSSRPVHWPTDGRMAAKTPGRENATHRGGLMTVHGKGKQQSSSLAPLQSYSVQPTRTTKDAFPSKNPIATKLVTRPLGDRTPFPNRDAAFNTPLPGESKLAKLVLVGSARPNTHVTPFPGGTTPASALRPSSARKHIRAPRTSSRFKFETPITKGNHWDVSELDLLVPPGDESQLLATTLPGAETEEDNDDYSEIEYMPPKQDLEGSPALEFALPDYGEVGKALVRGAQAYAYDDEVPPVEVEVVLEKEEWEMPVLELGVLPSDDPFLASPTPSLRPTPAAACAPAARKQPIASSSASARTSATAGASRPPSKYAPSATASSSQSRSRPLQTTAPNKAKAVAGASKPTPAGPPSRPAAAANRRTVAAGSASKSTPAPGQTMASKSVVRRLNGTTTTATTTTGGSSRGTTTTATTTRATTTARTTPAIGSSVTRTRTPAVGRRPVGARAEPELGFKSLLSGGGAGAGAGEAEDFLFDV</sequence>
<accession>A0AAD7NJA3</accession>